<name>A0A2L2XB41_9FIRM</name>
<sequence length="41" mass="5228">MYYRNLILFFHLINNLRAEWYFHVQHPAIRYQKVEHKCSTF</sequence>
<gene>
    <name evidence="1" type="ORF">DCCM_2391</name>
</gene>
<comment type="caution">
    <text evidence="1">The sequence shown here is derived from an EMBL/GenBank/DDBJ whole genome shotgun (WGS) entry which is preliminary data.</text>
</comment>
<evidence type="ECO:0000313" key="1">
    <source>
        <dbReference type="EMBL" id="GBF33292.1"/>
    </source>
</evidence>
<keyword evidence="2" id="KW-1185">Reference proteome</keyword>
<evidence type="ECO:0000313" key="2">
    <source>
        <dbReference type="Proteomes" id="UP000239549"/>
    </source>
</evidence>
<dbReference type="AlphaFoldDB" id="A0A2L2XB41"/>
<accession>A0A2L2XB41</accession>
<protein>
    <submittedName>
        <fullName evidence="1">Uncharacterized protein</fullName>
    </submittedName>
</protein>
<dbReference type="Proteomes" id="UP000239549">
    <property type="component" value="Unassembled WGS sequence"/>
</dbReference>
<organism evidence="1 2">
    <name type="scientific">Desulfocucumis palustris</name>
    <dbReference type="NCBI Taxonomy" id="1898651"/>
    <lineage>
        <taxon>Bacteria</taxon>
        <taxon>Bacillati</taxon>
        <taxon>Bacillota</taxon>
        <taxon>Clostridia</taxon>
        <taxon>Eubacteriales</taxon>
        <taxon>Desulfocucumaceae</taxon>
        <taxon>Desulfocucumis</taxon>
    </lineage>
</organism>
<reference evidence="2" key="1">
    <citation type="submission" date="2018-02" db="EMBL/GenBank/DDBJ databases">
        <title>Genome sequence of Desulfocucumis palustris strain NAW-5.</title>
        <authorList>
            <person name="Watanabe M."/>
            <person name="Kojima H."/>
            <person name="Fukui M."/>
        </authorList>
    </citation>
    <scope>NUCLEOTIDE SEQUENCE [LARGE SCALE GENOMIC DNA]</scope>
    <source>
        <strain evidence="2">NAW-5</strain>
    </source>
</reference>
<dbReference type="EMBL" id="BFAV01000092">
    <property type="protein sequence ID" value="GBF33292.1"/>
    <property type="molecule type" value="Genomic_DNA"/>
</dbReference>
<proteinExistence type="predicted"/>